<evidence type="ECO:0000313" key="3">
    <source>
        <dbReference type="Proteomes" id="UP001146067"/>
    </source>
</evidence>
<organism evidence="2 3">
    <name type="scientific">Glycomyces luteolus</name>
    <dbReference type="NCBI Taxonomy" id="2670330"/>
    <lineage>
        <taxon>Bacteria</taxon>
        <taxon>Bacillati</taxon>
        <taxon>Actinomycetota</taxon>
        <taxon>Actinomycetes</taxon>
        <taxon>Glycomycetales</taxon>
        <taxon>Glycomycetaceae</taxon>
        <taxon>Glycomyces</taxon>
    </lineage>
</organism>
<dbReference type="InterPro" id="IPR036291">
    <property type="entry name" value="NAD(P)-bd_dom_sf"/>
</dbReference>
<evidence type="ECO:0000259" key="1">
    <source>
        <dbReference type="Pfam" id="PF01370"/>
    </source>
</evidence>
<proteinExistence type="predicted"/>
<keyword evidence="3" id="KW-1185">Reference proteome</keyword>
<dbReference type="Pfam" id="PF01370">
    <property type="entry name" value="Epimerase"/>
    <property type="match status" value="1"/>
</dbReference>
<dbReference type="Proteomes" id="UP001146067">
    <property type="component" value="Unassembled WGS sequence"/>
</dbReference>
<gene>
    <name evidence="2" type="ORF">O1R50_24720</name>
</gene>
<feature type="domain" description="NAD-dependent epimerase/dehydratase" evidence="1">
    <location>
        <begin position="4"/>
        <end position="70"/>
    </location>
</feature>
<dbReference type="AlphaFoldDB" id="A0A9X3PDM0"/>
<accession>A0A9X3PDM0</accession>
<dbReference type="Gene3D" id="3.40.50.720">
    <property type="entry name" value="NAD(P)-binding Rossmann-like Domain"/>
    <property type="match status" value="1"/>
</dbReference>
<evidence type="ECO:0000313" key="2">
    <source>
        <dbReference type="EMBL" id="MDA1362844.1"/>
    </source>
</evidence>
<reference evidence="2" key="1">
    <citation type="submission" date="2022-12" db="EMBL/GenBank/DDBJ databases">
        <title>Gycomyces niveus sp.nov.,a novel actinomycete isolated from soil in Shouguan.</title>
        <authorList>
            <person name="Yang X."/>
        </authorList>
    </citation>
    <scope>NUCLEOTIDE SEQUENCE</scope>
    <source>
        <strain evidence="2">NEAU-A15</strain>
    </source>
</reference>
<comment type="caution">
    <text evidence="2">The sequence shown here is derived from an EMBL/GenBank/DDBJ whole genome shotgun (WGS) entry which is preliminary data.</text>
</comment>
<name>A0A9X3PDM0_9ACTN</name>
<sequence length="310" mass="33223">MTEVCIIGGSRYFGRHLVERLLDEGKAVTVLNRGSRPAPPGATHVVADRDDERALHAALGDRRFDVIVDQVCYTPRQAAVARRVFDGRTARYVMTSTVEVYDPRSSPRIAGNPPCTPVGEAAVDPAVWPVDLSQPWTDPAFAEAHYGEGKRQAEAVLSGGPFAFASVRSAHVLGGDDFTGRLAHYIDRIAAGEPIGVHRTNHRASFIADWEIAAVLHWAAAGTFTGPVNAASTGELDVVDVCTAIEDAGGGLAAFAFAEEASPYAFDRYYGMDTSRATALGFRFSDADSWLGEAVARAVRGPELSALHQR</sequence>
<dbReference type="RefSeq" id="WP_270112929.1">
    <property type="nucleotide sequence ID" value="NZ_JAPZVP010000029.1"/>
</dbReference>
<protein>
    <submittedName>
        <fullName evidence="2">NAD-dependent epimerase/dehydratase family protein</fullName>
    </submittedName>
</protein>
<dbReference type="EMBL" id="JAPZVP010000029">
    <property type="protein sequence ID" value="MDA1362844.1"/>
    <property type="molecule type" value="Genomic_DNA"/>
</dbReference>
<dbReference type="InterPro" id="IPR001509">
    <property type="entry name" value="Epimerase_deHydtase"/>
</dbReference>
<dbReference type="SUPFAM" id="SSF51735">
    <property type="entry name" value="NAD(P)-binding Rossmann-fold domains"/>
    <property type="match status" value="1"/>
</dbReference>